<comment type="caution">
    <text evidence="1">The sequence shown here is derived from an EMBL/GenBank/DDBJ whole genome shotgun (WGS) entry which is preliminary data.</text>
</comment>
<proteinExistence type="predicted"/>
<name>A0ABX0NYD4_9BURK</name>
<accession>A0ABX0NYD4</accession>
<organism evidence="1 2">
    <name type="scientific">Massilia mucilaginosa</name>
    <dbReference type="NCBI Taxonomy" id="2609282"/>
    <lineage>
        <taxon>Bacteria</taxon>
        <taxon>Pseudomonadati</taxon>
        <taxon>Pseudomonadota</taxon>
        <taxon>Betaproteobacteria</taxon>
        <taxon>Burkholderiales</taxon>
        <taxon>Oxalobacteraceae</taxon>
        <taxon>Telluria group</taxon>
        <taxon>Massilia</taxon>
    </lineage>
</organism>
<evidence type="ECO:0000313" key="1">
    <source>
        <dbReference type="EMBL" id="NHZ91897.1"/>
    </source>
</evidence>
<sequence>MLMNMPIAANRAGRFVSSVALGEPVNAFVPAPLPPDPALDFSASLIGKLSDADRAIGRLDGIAMMLPEPGLFQKQPCVTARQLTTMTGLSTPTVNNVLHALELLGIVREISGNSRSRVYCYQAFLGLLGGGMQNARSAGA</sequence>
<gene>
    <name evidence="1" type="ORF">F2P45_23245</name>
</gene>
<dbReference type="Proteomes" id="UP000609726">
    <property type="component" value="Unassembled WGS sequence"/>
</dbReference>
<reference evidence="1 2" key="1">
    <citation type="submission" date="2019-10" db="EMBL/GenBank/DDBJ databases">
        <title>Taxonomy of Antarctic Massilia spp.: description of Massilia rubra sp. nov., Massilia aquatica sp. nov., Massilia mucilaginosa sp. nov., Massilia frigida sp. nov. isolated from streams, lakes and regoliths.</title>
        <authorList>
            <person name="Holochova P."/>
            <person name="Sedlacek I."/>
            <person name="Kralova S."/>
            <person name="Maslanova I."/>
            <person name="Busse H.-J."/>
            <person name="Stankova E."/>
            <person name="Vrbovska V."/>
            <person name="Kovarovic V."/>
            <person name="Bartak M."/>
            <person name="Svec P."/>
            <person name="Pantucek R."/>
        </authorList>
    </citation>
    <scope>NUCLEOTIDE SEQUENCE [LARGE SCALE GENOMIC DNA]</scope>
    <source>
        <strain evidence="1 2">CCM 8733</strain>
    </source>
</reference>
<keyword evidence="2" id="KW-1185">Reference proteome</keyword>
<protein>
    <recommendedName>
        <fullName evidence="3">HTH marR-type domain-containing protein</fullName>
    </recommendedName>
</protein>
<dbReference type="InterPro" id="IPR036390">
    <property type="entry name" value="WH_DNA-bd_sf"/>
</dbReference>
<evidence type="ECO:0000313" key="2">
    <source>
        <dbReference type="Proteomes" id="UP000609726"/>
    </source>
</evidence>
<evidence type="ECO:0008006" key="3">
    <source>
        <dbReference type="Google" id="ProtNLM"/>
    </source>
</evidence>
<dbReference type="SUPFAM" id="SSF46785">
    <property type="entry name" value="Winged helix' DNA-binding domain"/>
    <property type="match status" value="1"/>
</dbReference>
<dbReference type="EMBL" id="WHJH01000036">
    <property type="protein sequence ID" value="NHZ91897.1"/>
    <property type="molecule type" value="Genomic_DNA"/>
</dbReference>
<dbReference type="RefSeq" id="WP_223164814.1">
    <property type="nucleotide sequence ID" value="NZ_WHJH01000036.1"/>
</dbReference>